<accession>A0AAU8DJT6</accession>
<feature type="transmembrane region" description="Helical" evidence="1">
    <location>
        <begin position="272"/>
        <end position="294"/>
    </location>
</feature>
<keyword evidence="1" id="KW-0812">Transmembrane</keyword>
<evidence type="ECO:0000256" key="1">
    <source>
        <dbReference type="SAM" id="Phobius"/>
    </source>
</evidence>
<feature type="transmembrane region" description="Helical" evidence="1">
    <location>
        <begin position="300"/>
        <end position="317"/>
    </location>
</feature>
<feature type="transmembrane region" description="Helical" evidence="1">
    <location>
        <begin position="355"/>
        <end position="377"/>
    </location>
</feature>
<reference evidence="2" key="1">
    <citation type="submission" date="2024-05" db="EMBL/GenBank/DDBJ databases">
        <authorList>
            <person name="Cai S.Y."/>
            <person name="Jin L.M."/>
            <person name="Li H.R."/>
        </authorList>
    </citation>
    <scope>NUCLEOTIDE SEQUENCE</scope>
    <source>
        <strain evidence="2">A5-74</strain>
    </source>
</reference>
<feature type="transmembrane region" description="Helical" evidence="1">
    <location>
        <begin position="93"/>
        <end position="112"/>
    </location>
</feature>
<dbReference type="EMBL" id="CP159218">
    <property type="protein sequence ID" value="XCG62475.1"/>
    <property type="molecule type" value="Genomic_DNA"/>
</dbReference>
<feature type="transmembrane region" description="Helical" evidence="1">
    <location>
        <begin position="419"/>
        <end position="437"/>
    </location>
</feature>
<feature type="transmembrane region" description="Helical" evidence="1">
    <location>
        <begin position="118"/>
        <end position="140"/>
    </location>
</feature>
<feature type="transmembrane region" description="Helical" evidence="1">
    <location>
        <begin position="329"/>
        <end position="349"/>
    </location>
</feature>
<feature type="transmembrane region" description="Helical" evidence="1">
    <location>
        <begin position="64"/>
        <end position="81"/>
    </location>
</feature>
<proteinExistence type="predicted"/>
<keyword evidence="1" id="KW-0472">Membrane</keyword>
<name>A0AAU8DJT6_9ACTN</name>
<feature type="transmembrane region" description="Helical" evidence="1">
    <location>
        <begin position="248"/>
        <end position="267"/>
    </location>
</feature>
<feature type="transmembrane region" description="Helical" evidence="1">
    <location>
        <begin position="211"/>
        <end position="236"/>
    </location>
</feature>
<gene>
    <name evidence="2" type="ORF">ABLG96_14610</name>
</gene>
<protein>
    <submittedName>
        <fullName evidence="2">Uncharacterized protein</fullName>
    </submittedName>
</protein>
<sequence>MTVQPVSHPPAPGSALPSAFGRPDPATSRWAGVTTVLIGALLLQFARVFQIGNASVQSNWDSRLAIIIPALALPAALVWWTRSPAVAQRLLPVVVGIALVPGAALSLLPALVGVTPDVVVTALVMVSSAAMWTTSALVLICAASLARSGRILAASLACSVLVLANLLLPTVFGSIVARGPATWIFAVLVLVAAVVLVIGGLSVIRSAEGPVLAAVALTTVLGALAMVVPSVLTYFLSTSGGPRPALGGTAAIGAVLVVVTIAGALLLGRAALLLVLGAGLLLGCLYGLTSSVGAGLGRDWWLPLLVVLVLALAAGLSMTRPAREVGMSAIALVVIVLAATFGVVEFGHLDEGLEIFLTVAGLIGGAVAGGAIIGAVVPRLVRSDDLVPVLLLTLALGAGASRLFAWVFVSTETDRNHSLLWIGGVLLVSLLFTALWPRSGRVGDAPRPGPDAEVDPGVGVR</sequence>
<feature type="transmembrane region" description="Helical" evidence="1">
    <location>
        <begin position="152"/>
        <end position="177"/>
    </location>
</feature>
<organism evidence="2">
    <name type="scientific">Nakamurella sp. A5-74</name>
    <dbReference type="NCBI Taxonomy" id="3158264"/>
    <lineage>
        <taxon>Bacteria</taxon>
        <taxon>Bacillati</taxon>
        <taxon>Actinomycetota</taxon>
        <taxon>Actinomycetes</taxon>
        <taxon>Nakamurellales</taxon>
        <taxon>Nakamurellaceae</taxon>
        <taxon>Nakamurella</taxon>
    </lineage>
</organism>
<evidence type="ECO:0000313" key="2">
    <source>
        <dbReference type="EMBL" id="XCG62475.1"/>
    </source>
</evidence>
<feature type="transmembrane region" description="Helical" evidence="1">
    <location>
        <begin position="30"/>
        <end position="52"/>
    </location>
</feature>
<dbReference type="AlphaFoldDB" id="A0AAU8DJT6"/>
<feature type="transmembrane region" description="Helical" evidence="1">
    <location>
        <begin position="389"/>
        <end position="407"/>
    </location>
</feature>
<keyword evidence="1" id="KW-1133">Transmembrane helix</keyword>
<dbReference type="RefSeq" id="WP_353648090.1">
    <property type="nucleotide sequence ID" value="NZ_CP159218.1"/>
</dbReference>
<feature type="transmembrane region" description="Helical" evidence="1">
    <location>
        <begin position="183"/>
        <end position="204"/>
    </location>
</feature>